<organism evidence="2 3">
    <name type="scientific">Acinetobacter pittii</name>
    <name type="common">Acinetobacter genomosp. 3</name>
    <dbReference type="NCBI Taxonomy" id="48296"/>
    <lineage>
        <taxon>Bacteria</taxon>
        <taxon>Pseudomonadati</taxon>
        <taxon>Pseudomonadota</taxon>
        <taxon>Gammaproteobacteria</taxon>
        <taxon>Moraxellales</taxon>
        <taxon>Moraxellaceae</taxon>
        <taxon>Acinetobacter</taxon>
        <taxon>Acinetobacter calcoaceticus/baumannii complex</taxon>
    </lineage>
</organism>
<feature type="chain" id="PRO_5044242885" evidence="1">
    <location>
        <begin position="23"/>
        <end position="131"/>
    </location>
</feature>
<keyword evidence="1" id="KW-0732">Signal</keyword>
<gene>
    <name evidence="2" type="ORF">IEC338SC_1516</name>
</gene>
<evidence type="ECO:0000256" key="1">
    <source>
        <dbReference type="SAM" id="SignalP"/>
    </source>
</evidence>
<dbReference type="EMBL" id="CP015145">
    <property type="protein sequence ID" value="AMX18658.1"/>
    <property type="molecule type" value="Genomic_DNA"/>
</dbReference>
<dbReference type="Proteomes" id="UP000076152">
    <property type="component" value="Chromosome"/>
</dbReference>
<dbReference type="AlphaFoldDB" id="A0AB33B8P1"/>
<sequence length="131" mass="15619">MFIKLKKNLPFLCLIIPSLVYANPQSGKVQEYLNQLDEKIEFISTYVKASKSYRKKREYTLQEQKDYTCNLKLLYSDLIKFQSQHLQLEMYSEVQKVNRETEDTYHDIQRSLKKLQVSCSEEIINVPIEPF</sequence>
<feature type="signal peptide" evidence="1">
    <location>
        <begin position="1"/>
        <end position="22"/>
    </location>
</feature>
<name>A0AB33B8P1_ACIPI</name>
<evidence type="ECO:0000313" key="3">
    <source>
        <dbReference type="Proteomes" id="UP000076152"/>
    </source>
</evidence>
<protein>
    <submittedName>
        <fullName evidence="2">Uncharacterized protein</fullName>
    </submittedName>
</protein>
<accession>A0AB33B8P1</accession>
<evidence type="ECO:0000313" key="2">
    <source>
        <dbReference type="EMBL" id="AMX18658.1"/>
    </source>
</evidence>
<proteinExistence type="predicted"/>
<reference evidence="2 3" key="1">
    <citation type="submission" date="2016-04" db="EMBL/GenBank/DDBJ databases">
        <title>Complete genome sequencing of OXA-72 bearing Acinetobacter pittii strain IEC338SC.</title>
        <authorList>
            <person name="Brasiliense D.M."/>
            <person name="Lima K.V."/>
            <person name="Souza C.O."/>
            <person name="Dutra L.G."/>
            <person name="Mamizuka E.M."/>
            <person name="Perez-Chaparro P.J."/>
            <person name="McCulloch J.A."/>
        </authorList>
    </citation>
    <scope>NUCLEOTIDE SEQUENCE [LARGE SCALE GENOMIC DNA]</scope>
    <source>
        <strain evidence="2 3">IEC338SC</strain>
    </source>
</reference>
<dbReference type="RefSeq" id="WP_032030528.1">
    <property type="nucleotide sequence ID" value="NZ_CP015145.1"/>
</dbReference>